<evidence type="ECO:0000259" key="10">
    <source>
        <dbReference type="PROSITE" id="PS50157"/>
    </source>
</evidence>
<dbReference type="Gene3D" id="3.40.50.1440">
    <property type="entry name" value="Tubulin/FtsZ, GTPase domain"/>
    <property type="match status" value="1"/>
</dbReference>
<dbReference type="GO" id="GO:0005525">
    <property type="term" value="F:GTP binding"/>
    <property type="evidence" value="ECO:0007669"/>
    <property type="project" value="UniProtKB-UniRule"/>
</dbReference>
<dbReference type="InterPro" id="IPR017975">
    <property type="entry name" value="Tubulin_CS"/>
</dbReference>
<sequence>MTFNNNNTTISQQSSNGLHHNSIIQIKPLHLLFLKKGVINSVVTIGNRLLQSYVKIGAMRGADKLFDEMPMRNCFTWNTLIEGYMNFGDRVKSLEYFGFGIWVVFDPGGGPFDISAINSAKKRQKKHEFQLGILQKSSDFGENSHEGGGHSTFCKKCGKGFTTFRGLNGHMRLHSKRKTKQRSSKKDLRLPNNNPREKRSVRRYKINTCSTDYSIWFNWNNFTSGATPLVSSVDEEELKDVASCLLMLSNGGFYSADNVCNGTVIKGVTVGDSGKNFDAQKSGYVSSEGISELMGFNSDVCKSEQQYVECGPTFKVQHESEVYGVELIDSVLDVVRKEVENCDCLQGFQVCHSLGGGTGSGMGILLISKIREEYPDRMMLTFSVFPSPKVSDTVVEPYNATLSVHQLVENADECMVLDNEALYDICFRTLKLPTPSFGDLNHLISATMSGVTCCLRTLAVNLIPFPRLHFFMVGFAPTTRGSKYPDFSSAA</sequence>
<dbReference type="InterPro" id="IPR036236">
    <property type="entry name" value="Znf_C2H2_sf"/>
</dbReference>
<dbReference type="SUPFAM" id="SSF52490">
    <property type="entry name" value="Tubulin nucleotide-binding domain-like"/>
    <property type="match status" value="1"/>
</dbReference>
<dbReference type="InterPro" id="IPR002453">
    <property type="entry name" value="Beta_tubulin"/>
</dbReference>
<dbReference type="InterPro" id="IPR036525">
    <property type="entry name" value="Tubulin/FtsZ_GTPase_sf"/>
</dbReference>
<dbReference type="InterPro" id="IPR000217">
    <property type="entry name" value="Tubulin"/>
</dbReference>
<dbReference type="Proteomes" id="UP001443914">
    <property type="component" value="Unassembled WGS sequence"/>
</dbReference>
<evidence type="ECO:0000256" key="4">
    <source>
        <dbReference type="ARBA" id="ARBA00022741"/>
    </source>
</evidence>
<dbReference type="GO" id="GO:0008270">
    <property type="term" value="F:zinc ion binding"/>
    <property type="evidence" value="ECO:0007669"/>
    <property type="project" value="UniProtKB-KW"/>
</dbReference>
<dbReference type="InterPro" id="IPR002885">
    <property type="entry name" value="PPR_rpt"/>
</dbReference>
<dbReference type="Pfam" id="PF00091">
    <property type="entry name" value="Tubulin"/>
    <property type="match status" value="1"/>
</dbReference>
<dbReference type="GO" id="GO:0005200">
    <property type="term" value="F:structural constituent of cytoskeleton"/>
    <property type="evidence" value="ECO:0007669"/>
    <property type="project" value="InterPro"/>
</dbReference>
<keyword evidence="2 8" id="KW-0493">Microtubule</keyword>
<dbReference type="SUPFAM" id="SSF55307">
    <property type="entry name" value="Tubulin C-terminal domain-like"/>
    <property type="match status" value="1"/>
</dbReference>
<feature type="compositionally biased region" description="Basic residues" evidence="9">
    <location>
        <begin position="172"/>
        <end position="183"/>
    </location>
</feature>
<dbReference type="GO" id="GO:0005874">
    <property type="term" value="C:microtubule"/>
    <property type="evidence" value="ECO:0007669"/>
    <property type="project" value="UniProtKB-KW"/>
</dbReference>
<dbReference type="Gene3D" id="1.25.40.10">
    <property type="entry name" value="Tetratricopeptide repeat domain"/>
    <property type="match status" value="1"/>
</dbReference>
<evidence type="ECO:0000256" key="1">
    <source>
        <dbReference type="ARBA" id="ARBA00009636"/>
    </source>
</evidence>
<evidence type="ECO:0000256" key="7">
    <source>
        <dbReference type="PROSITE-ProRule" id="PRU00042"/>
    </source>
</evidence>
<feature type="domain" description="C2H2-type" evidence="10">
    <location>
        <begin position="152"/>
        <end position="179"/>
    </location>
</feature>
<evidence type="ECO:0000256" key="8">
    <source>
        <dbReference type="RuleBase" id="RU000352"/>
    </source>
</evidence>
<comment type="caution">
    <text evidence="11">The sequence shown here is derived from an EMBL/GenBank/DDBJ whole genome shotgun (WGS) entry which is preliminary data.</text>
</comment>
<dbReference type="PANTHER" id="PTHR11588">
    <property type="entry name" value="TUBULIN"/>
    <property type="match status" value="1"/>
</dbReference>
<accession>A0AAW1HJD3</accession>
<dbReference type="PROSITE" id="PS50157">
    <property type="entry name" value="ZINC_FINGER_C2H2_2"/>
    <property type="match status" value="1"/>
</dbReference>
<dbReference type="EMBL" id="JBDFQZ010000011">
    <property type="protein sequence ID" value="KAK9676543.1"/>
    <property type="molecule type" value="Genomic_DNA"/>
</dbReference>
<dbReference type="SUPFAM" id="SSF57667">
    <property type="entry name" value="beta-beta-alpha zinc fingers"/>
    <property type="match status" value="1"/>
</dbReference>
<keyword evidence="7" id="KW-0479">Metal-binding</keyword>
<comment type="function">
    <text evidence="6 8">Tubulin is the major constituent of microtubules, a cylinder consisting of laterally associated linear protofilaments composed of alpha- and beta-tubulin heterodimers. Microtubules grow by the addition of GTP-tubulin dimers to the microtubule end, where a stabilizing cap forms. Below the cap, tubulin dimers are in GDP-bound state, owing to GTPase activity of alpha-tubulin.</text>
</comment>
<organism evidence="11 12">
    <name type="scientific">Saponaria officinalis</name>
    <name type="common">Common soapwort</name>
    <name type="synonym">Lychnis saponaria</name>
    <dbReference type="NCBI Taxonomy" id="3572"/>
    <lineage>
        <taxon>Eukaryota</taxon>
        <taxon>Viridiplantae</taxon>
        <taxon>Streptophyta</taxon>
        <taxon>Embryophyta</taxon>
        <taxon>Tracheophyta</taxon>
        <taxon>Spermatophyta</taxon>
        <taxon>Magnoliopsida</taxon>
        <taxon>eudicotyledons</taxon>
        <taxon>Gunneridae</taxon>
        <taxon>Pentapetalae</taxon>
        <taxon>Caryophyllales</taxon>
        <taxon>Caryophyllaceae</taxon>
        <taxon>Caryophylleae</taxon>
        <taxon>Saponaria</taxon>
    </lineage>
</organism>
<dbReference type="PROSITE" id="PS00028">
    <property type="entry name" value="ZINC_FINGER_C2H2_1"/>
    <property type="match status" value="1"/>
</dbReference>
<proteinExistence type="inferred from homology"/>
<keyword evidence="12" id="KW-1185">Reference proteome</keyword>
<comment type="similarity">
    <text evidence="1 8">Belongs to the tubulin family.</text>
</comment>
<keyword evidence="7" id="KW-0862">Zinc</keyword>
<dbReference type="PRINTS" id="PR01163">
    <property type="entry name" value="BETATUBULIN"/>
</dbReference>
<dbReference type="InterPro" id="IPR013087">
    <property type="entry name" value="Znf_C2H2_type"/>
</dbReference>
<evidence type="ECO:0000313" key="12">
    <source>
        <dbReference type="Proteomes" id="UP001443914"/>
    </source>
</evidence>
<keyword evidence="7" id="KW-0863">Zinc-finger</keyword>
<keyword evidence="4 8" id="KW-0547">Nucleotide-binding</keyword>
<dbReference type="PROSITE" id="PS00227">
    <property type="entry name" value="TUBULIN"/>
    <property type="match status" value="1"/>
</dbReference>
<dbReference type="InterPro" id="IPR008280">
    <property type="entry name" value="Tub_FtsZ_C"/>
</dbReference>
<comment type="subunit">
    <text evidence="8">Dimer of alpha and beta chains. A typical microtubule is a hollow water-filled tube with an outer diameter of 25 nm and an inner diameter of 15 nM. Alpha-beta heterodimers associate head-to-tail to form protofilaments running lengthwise along the microtubule wall with the beta-tubulin subunit facing the microtubule plus end conferring a structural polarity. Microtubules usually have 13 protofilaments but different protofilament numbers can be found in some organisms and specialized cells.</text>
</comment>
<dbReference type="InterPro" id="IPR003008">
    <property type="entry name" value="Tubulin_FtsZ_GTPase"/>
</dbReference>
<protein>
    <recommendedName>
        <fullName evidence="8">Tubulin beta chain</fullName>
    </recommendedName>
</protein>
<evidence type="ECO:0000256" key="6">
    <source>
        <dbReference type="ARBA" id="ARBA00034296"/>
    </source>
</evidence>
<evidence type="ECO:0000256" key="5">
    <source>
        <dbReference type="ARBA" id="ARBA00023134"/>
    </source>
</evidence>
<dbReference type="GO" id="GO:0007017">
    <property type="term" value="P:microtubule-based process"/>
    <property type="evidence" value="ECO:0007669"/>
    <property type="project" value="InterPro"/>
</dbReference>
<evidence type="ECO:0000256" key="9">
    <source>
        <dbReference type="SAM" id="MobiDB-lite"/>
    </source>
</evidence>
<evidence type="ECO:0000313" key="11">
    <source>
        <dbReference type="EMBL" id="KAK9676543.1"/>
    </source>
</evidence>
<keyword evidence="5 8" id="KW-0342">GTP-binding</keyword>
<dbReference type="InterPro" id="IPR011990">
    <property type="entry name" value="TPR-like_helical_dom_sf"/>
</dbReference>
<evidence type="ECO:0000256" key="3">
    <source>
        <dbReference type="ARBA" id="ARBA00022737"/>
    </source>
</evidence>
<evidence type="ECO:0000256" key="2">
    <source>
        <dbReference type="ARBA" id="ARBA00022701"/>
    </source>
</evidence>
<keyword evidence="3" id="KW-0677">Repeat</keyword>
<dbReference type="PRINTS" id="PR01161">
    <property type="entry name" value="TUBULIN"/>
</dbReference>
<dbReference type="GO" id="GO:0003924">
    <property type="term" value="F:GTPase activity"/>
    <property type="evidence" value="ECO:0007669"/>
    <property type="project" value="InterPro"/>
</dbReference>
<feature type="region of interest" description="Disordered" evidence="9">
    <location>
        <begin position="172"/>
        <end position="199"/>
    </location>
</feature>
<name>A0AAW1HJD3_SAPOF</name>
<dbReference type="SMART" id="SM00864">
    <property type="entry name" value="Tubulin"/>
    <property type="match status" value="1"/>
</dbReference>
<reference evidence="11" key="1">
    <citation type="submission" date="2024-03" db="EMBL/GenBank/DDBJ databases">
        <title>WGS assembly of Saponaria officinalis var. Norfolk2.</title>
        <authorList>
            <person name="Jenkins J."/>
            <person name="Shu S."/>
            <person name="Grimwood J."/>
            <person name="Barry K."/>
            <person name="Goodstein D."/>
            <person name="Schmutz J."/>
            <person name="Leebens-Mack J."/>
            <person name="Osbourn A."/>
        </authorList>
    </citation>
    <scope>NUCLEOTIDE SEQUENCE [LARGE SCALE GENOMIC DNA]</scope>
    <source>
        <strain evidence="11">JIC</strain>
    </source>
</reference>
<dbReference type="Pfam" id="PF01535">
    <property type="entry name" value="PPR"/>
    <property type="match status" value="2"/>
</dbReference>
<dbReference type="AlphaFoldDB" id="A0AAW1HJD3"/>
<gene>
    <name evidence="11" type="ORF">RND81_11G084100</name>
</gene>